<evidence type="ECO:0000256" key="5">
    <source>
        <dbReference type="ARBA" id="ARBA00022475"/>
    </source>
</evidence>
<organism evidence="13 14">
    <name type="scientific">Ornithorhynchus anatinus</name>
    <name type="common">Duckbill platypus</name>
    <dbReference type="NCBI Taxonomy" id="9258"/>
    <lineage>
        <taxon>Eukaryota</taxon>
        <taxon>Metazoa</taxon>
        <taxon>Chordata</taxon>
        <taxon>Craniata</taxon>
        <taxon>Vertebrata</taxon>
        <taxon>Euteleostomi</taxon>
        <taxon>Mammalia</taxon>
        <taxon>Monotremata</taxon>
        <taxon>Ornithorhynchidae</taxon>
        <taxon>Ornithorhynchus</taxon>
    </lineage>
</organism>
<dbReference type="InParanoid" id="K7EGH6"/>
<evidence type="ECO:0000256" key="12">
    <source>
        <dbReference type="SAM" id="SignalP"/>
    </source>
</evidence>
<evidence type="ECO:0000256" key="2">
    <source>
        <dbReference type="ARBA" id="ARBA00004651"/>
    </source>
</evidence>
<dbReference type="InterPro" id="IPR004031">
    <property type="entry name" value="PMP22/EMP/MP20/Claudin"/>
</dbReference>
<comment type="similarity">
    <text evidence="3">Belongs to the claudin family.</text>
</comment>
<feature type="transmembrane region" description="Helical" evidence="11">
    <location>
        <begin position="198"/>
        <end position="217"/>
    </location>
</feature>
<dbReference type="GO" id="GO:0005886">
    <property type="term" value="C:plasma membrane"/>
    <property type="evidence" value="ECO:0000318"/>
    <property type="project" value="GO_Central"/>
</dbReference>
<dbReference type="FunCoup" id="K7EGH6">
    <property type="interactions" value="317"/>
</dbReference>
<keyword evidence="14" id="KW-1185">Reference proteome</keyword>
<feature type="transmembrane region" description="Helical" evidence="11">
    <location>
        <begin position="127"/>
        <end position="146"/>
    </location>
</feature>
<dbReference type="InterPro" id="IPR006187">
    <property type="entry name" value="Claudin"/>
</dbReference>
<evidence type="ECO:0000256" key="8">
    <source>
        <dbReference type="ARBA" id="ARBA00022989"/>
    </source>
</evidence>
<dbReference type="PRINTS" id="PR01077">
    <property type="entry name" value="CLAUDIN"/>
</dbReference>
<accession>K7EGH6</accession>
<evidence type="ECO:0000256" key="4">
    <source>
        <dbReference type="ARBA" id="ARBA00022427"/>
    </source>
</evidence>
<evidence type="ECO:0000256" key="10">
    <source>
        <dbReference type="SAM" id="MobiDB-lite"/>
    </source>
</evidence>
<dbReference type="OMA" id="MPQWKIS"/>
<dbReference type="PRINTS" id="PR01377">
    <property type="entry name" value="CLAUDIN1"/>
</dbReference>
<dbReference type="PANTHER" id="PTHR12002">
    <property type="entry name" value="CLAUDIN"/>
    <property type="match status" value="1"/>
</dbReference>
<dbReference type="Bgee" id="ENSOANG00000013798">
    <property type="expression patterns" value="Expressed in liver and 7 other cell types or tissues"/>
</dbReference>
<evidence type="ECO:0000256" key="6">
    <source>
        <dbReference type="ARBA" id="ARBA00022692"/>
    </source>
</evidence>
<evidence type="ECO:0000256" key="1">
    <source>
        <dbReference type="ARBA" id="ARBA00004435"/>
    </source>
</evidence>
<dbReference type="Pfam" id="PF00822">
    <property type="entry name" value="PMP22_Claudin"/>
    <property type="match status" value="1"/>
</dbReference>
<dbReference type="FunFam" id="1.20.140.150:FF:000001">
    <property type="entry name" value="Claudin"/>
    <property type="match status" value="1"/>
</dbReference>
<feature type="compositionally biased region" description="Low complexity" evidence="10">
    <location>
        <begin position="78"/>
        <end position="91"/>
    </location>
</feature>
<evidence type="ECO:0000256" key="9">
    <source>
        <dbReference type="ARBA" id="ARBA00023136"/>
    </source>
</evidence>
<sequence>MKKKSDSPGARVSRVQLGRDSLLLLLLLLLSLLLRALSSNGAGRGQGWGGAGLRAVVSLAVRCGGAGVARPPGPPTAPQTDPGTDPGTDRQPGGSLGLWIWGGLRARPPSPANLGQTGSMANAGLQLLGFILAFVGWIGTIVSTALPQWKIYSYAGDNIVTAQAIYEGLWMSCVSQSTGQIQCKVFDSLLNLSSTLQATRALMVIGILLGLIAILVASIGMKCMKCMEDDEMQKMRMAVFGGVIFLVAGLAVLVATAWYGNRVAREFYDQLTPINARYEFGQALFIGWAAAALCLLGGGLLSCSCPRKSSSYPTPRPYPKPAPSSGKDYV</sequence>
<dbReference type="Gene3D" id="1.20.140.150">
    <property type="match status" value="1"/>
</dbReference>
<evidence type="ECO:0000256" key="11">
    <source>
        <dbReference type="SAM" id="Phobius"/>
    </source>
</evidence>
<feature type="transmembrane region" description="Helical" evidence="11">
    <location>
        <begin position="280"/>
        <end position="301"/>
    </location>
</feature>
<feature type="region of interest" description="Disordered" evidence="10">
    <location>
        <begin position="309"/>
        <end position="330"/>
    </location>
</feature>
<dbReference type="HOGENOM" id="CLU_076370_2_3_1"/>
<feature type="signal peptide" evidence="12">
    <location>
        <begin position="1"/>
        <end position="38"/>
    </location>
</feature>
<dbReference type="GO" id="GO:0005923">
    <property type="term" value="C:bicellular tight junction"/>
    <property type="evidence" value="ECO:0000318"/>
    <property type="project" value="GO_Central"/>
</dbReference>
<evidence type="ECO:0000256" key="7">
    <source>
        <dbReference type="ARBA" id="ARBA00022949"/>
    </source>
</evidence>
<dbReference type="InterPro" id="IPR017974">
    <property type="entry name" value="Claudin_CS"/>
</dbReference>
<dbReference type="InterPro" id="IPR003548">
    <property type="entry name" value="Claudin1"/>
</dbReference>
<keyword evidence="4" id="KW-0796">Tight junction</keyword>
<evidence type="ECO:0000256" key="3">
    <source>
        <dbReference type="ARBA" id="ARBA00008295"/>
    </source>
</evidence>
<feature type="transmembrane region" description="Helical" evidence="11">
    <location>
        <begin position="238"/>
        <end position="260"/>
    </location>
</feature>
<keyword evidence="6 11" id="KW-0812">Transmembrane</keyword>
<feature type="region of interest" description="Disordered" evidence="10">
    <location>
        <begin position="67"/>
        <end position="91"/>
    </location>
</feature>
<dbReference type="Ensembl" id="ENSOANT00000041881.2">
    <property type="protein sequence ID" value="ENSOANP00000032633.2"/>
    <property type="gene ID" value="ENSOANG00000013798.3"/>
</dbReference>
<keyword evidence="7" id="KW-0965">Cell junction</keyword>
<reference evidence="13" key="2">
    <citation type="submission" date="2025-08" db="UniProtKB">
        <authorList>
            <consortium name="Ensembl"/>
        </authorList>
    </citation>
    <scope>IDENTIFICATION</scope>
    <source>
        <strain evidence="13">Glennie</strain>
    </source>
</reference>
<keyword evidence="8 11" id="KW-1133">Transmembrane helix</keyword>
<dbReference type="GO" id="GO:0005198">
    <property type="term" value="F:structural molecule activity"/>
    <property type="evidence" value="ECO:0007669"/>
    <property type="project" value="InterPro"/>
</dbReference>
<keyword evidence="9 11" id="KW-0472">Membrane</keyword>
<reference evidence="13" key="3">
    <citation type="submission" date="2025-09" db="UniProtKB">
        <authorList>
            <consortium name="Ensembl"/>
        </authorList>
    </citation>
    <scope>IDENTIFICATION</scope>
    <source>
        <strain evidence="13">Glennie</strain>
    </source>
</reference>
<dbReference type="AlphaFoldDB" id="K7EGH6"/>
<keyword evidence="5" id="KW-1003">Cell membrane</keyword>
<feature type="chain" id="PRO_5027990667" evidence="12">
    <location>
        <begin position="39"/>
        <end position="330"/>
    </location>
</feature>
<protein>
    <submittedName>
        <fullName evidence="13">Claudin 1</fullName>
    </submittedName>
</protein>
<gene>
    <name evidence="13" type="primary">CLDN1</name>
</gene>
<dbReference type="GO" id="GO:0070830">
    <property type="term" value="P:bicellular tight junction assembly"/>
    <property type="evidence" value="ECO:0000318"/>
    <property type="project" value="GO_Central"/>
</dbReference>
<dbReference type="Proteomes" id="UP000002279">
    <property type="component" value="Chromosome 7"/>
</dbReference>
<dbReference type="GeneTree" id="ENSGT00940000155387"/>
<proteinExistence type="inferred from homology"/>
<name>K7EGH6_ORNAN</name>
<keyword evidence="12" id="KW-0732">Signal</keyword>
<reference evidence="13 14" key="1">
    <citation type="journal article" date="2008" name="Nature">
        <title>Genome analysis of the platypus reveals unique signatures of evolution.</title>
        <authorList>
            <person name="Warren W.C."/>
            <person name="Hillier L.W."/>
            <person name="Marshall Graves J.A."/>
            <person name="Birney E."/>
            <person name="Ponting C.P."/>
            <person name="Grutzner F."/>
            <person name="Belov K."/>
            <person name="Miller W."/>
            <person name="Clarke L."/>
            <person name="Chinwalla A.T."/>
            <person name="Yang S.P."/>
            <person name="Heger A."/>
            <person name="Locke D.P."/>
            <person name="Miethke P."/>
            <person name="Waters P.D."/>
            <person name="Veyrunes F."/>
            <person name="Fulton L."/>
            <person name="Fulton B."/>
            <person name="Graves T."/>
            <person name="Wallis J."/>
            <person name="Puente X.S."/>
            <person name="Lopez-Otin C."/>
            <person name="Ordonez G.R."/>
            <person name="Eichler E.E."/>
            <person name="Chen L."/>
            <person name="Cheng Z."/>
            <person name="Deakin J.E."/>
            <person name="Alsop A."/>
            <person name="Thompson K."/>
            <person name="Kirby P."/>
            <person name="Papenfuss A.T."/>
            <person name="Wakefield M.J."/>
            <person name="Olender T."/>
            <person name="Lancet D."/>
            <person name="Huttley G.A."/>
            <person name="Smit A.F."/>
            <person name="Pask A."/>
            <person name="Temple-Smith P."/>
            <person name="Batzer M.A."/>
            <person name="Walker J.A."/>
            <person name="Konkel M.K."/>
            <person name="Harris R.S."/>
            <person name="Whittington C.M."/>
            <person name="Wong E.S."/>
            <person name="Gemmell N.J."/>
            <person name="Buschiazzo E."/>
            <person name="Vargas Jentzsch I.M."/>
            <person name="Merkel A."/>
            <person name="Schmitz J."/>
            <person name="Zemann A."/>
            <person name="Churakov G."/>
            <person name="Kriegs J.O."/>
            <person name="Brosius J."/>
            <person name="Murchison E.P."/>
            <person name="Sachidanandam R."/>
            <person name="Smith C."/>
            <person name="Hannon G.J."/>
            <person name="Tsend-Ayush E."/>
            <person name="McMillan D."/>
            <person name="Attenborough R."/>
            <person name="Rens W."/>
            <person name="Ferguson-Smith M."/>
            <person name="Lefevre C.M."/>
            <person name="Sharp J.A."/>
            <person name="Nicholas K.R."/>
            <person name="Ray D.A."/>
            <person name="Kube M."/>
            <person name="Reinhardt R."/>
            <person name="Pringle T.H."/>
            <person name="Taylor J."/>
            <person name="Jones R.C."/>
            <person name="Nixon B."/>
            <person name="Dacheux J.L."/>
            <person name="Niwa H."/>
            <person name="Sekita Y."/>
            <person name="Huang X."/>
            <person name="Stark A."/>
            <person name="Kheradpour P."/>
            <person name="Kellis M."/>
            <person name="Flicek P."/>
            <person name="Chen Y."/>
            <person name="Webber C."/>
            <person name="Hardison R."/>
            <person name="Nelson J."/>
            <person name="Hallsworth-Pepin K."/>
            <person name="Delehaunty K."/>
            <person name="Markovic C."/>
            <person name="Minx P."/>
            <person name="Feng Y."/>
            <person name="Kremitzki C."/>
            <person name="Mitreva M."/>
            <person name="Glasscock J."/>
            <person name="Wylie T."/>
            <person name="Wohldmann P."/>
            <person name="Thiru P."/>
            <person name="Nhan M.N."/>
            <person name="Pohl C.S."/>
            <person name="Smith S.M."/>
            <person name="Hou S."/>
            <person name="Nefedov M."/>
            <person name="de Jong P.J."/>
            <person name="Renfree M.B."/>
            <person name="Mardis E.R."/>
            <person name="Wilson R.K."/>
        </authorList>
    </citation>
    <scope>NUCLEOTIDE SEQUENCE [LARGE SCALE GENOMIC DNA]</scope>
    <source>
        <strain evidence="13 14">Glennie</strain>
    </source>
</reference>
<evidence type="ECO:0000313" key="13">
    <source>
        <dbReference type="Ensembl" id="ENSOANP00000032633.2"/>
    </source>
</evidence>
<dbReference type="PROSITE" id="PS01346">
    <property type="entry name" value="CLAUDIN"/>
    <property type="match status" value="1"/>
</dbReference>
<comment type="subcellular location">
    <subcellularLocation>
        <location evidence="1">Cell junction</location>
        <location evidence="1">Tight junction</location>
    </subcellularLocation>
    <subcellularLocation>
        <location evidence="2">Cell membrane</location>
        <topology evidence="2">Multi-pass membrane protein</topology>
    </subcellularLocation>
</comment>
<dbReference type="GO" id="GO:0007155">
    <property type="term" value="P:cell adhesion"/>
    <property type="evidence" value="ECO:0000318"/>
    <property type="project" value="GO_Central"/>
</dbReference>
<evidence type="ECO:0000313" key="14">
    <source>
        <dbReference type="Proteomes" id="UP000002279"/>
    </source>
</evidence>